<dbReference type="PANTHER" id="PTHR13271">
    <property type="entry name" value="UNCHARACTERIZED PUTATIVE METHYLTRANSFERASE"/>
    <property type="match status" value="1"/>
</dbReference>
<dbReference type="Gene3D" id="3.90.1410.10">
    <property type="entry name" value="set domain protein methyltransferase, domain 1"/>
    <property type="match status" value="1"/>
</dbReference>
<dbReference type="GO" id="GO:0016279">
    <property type="term" value="F:protein-lysine N-methyltransferase activity"/>
    <property type="evidence" value="ECO:0007669"/>
    <property type="project" value="InterPro"/>
</dbReference>
<dbReference type="SUPFAM" id="SSF82199">
    <property type="entry name" value="SET domain"/>
    <property type="match status" value="1"/>
</dbReference>
<dbReference type="AlphaFoldDB" id="A0AAJ0MBI3"/>
<sequence length="479" mass="53729">MKGSEKNRIDALVEWAQQNGAKLHPLVEVYHDDVTKFSLRVKPSATHGLDPGFVAVSCPLSTTISYLNALIDGPITLDLLPSTYDPEAAAFPPCFMASIPPHVIGRFFLINEYLKGADSFWAPYIATLPQPEHISSWMLPAFWPEDDLDFLEGTNAYVAVGEIQANVKREFKQARKVLKEDDFPNWQDYTRLLYNWAFSIFTSRSFRPSLMVSQSAQGQALRILPPGCEIDDFSILQPLFDIGNHSMTSKYSWKTDSDPPHSSCQLICEDAYRPGDQVYNNYGRKTNSELLLAYGFILPETEELHNDYVHMRKREQDAASSSSADKPKDFLISLRPFDHPSSMAGRSRPGVQSLSQLHRLSFFVHFEPSLIWDLAGALSTPEEDQALETPVAHAPGGSVGLTDLHPGLCELVERIKLMLSAKLRYDYQQLEETDIIEDDGEDGNNATAAQPKNRNQQLALEYRGQCKKVLLAAMQALDN</sequence>
<dbReference type="InterPro" id="IPR050600">
    <property type="entry name" value="SETD3_SETD6_MTase"/>
</dbReference>
<proteinExistence type="predicted"/>
<organism evidence="1 2">
    <name type="scientific">Lasiosphaeria hispida</name>
    <dbReference type="NCBI Taxonomy" id="260671"/>
    <lineage>
        <taxon>Eukaryota</taxon>
        <taxon>Fungi</taxon>
        <taxon>Dikarya</taxon>
        <taxon>Ascomycota</taxon>
        <taxon>Pezizomycotina</taxon>
        <taxon>Sordariomycetes</taxon>
        <taxon>Sordariomycetidae</taxon>
        <taxon>Sordariales</taxon>
        <taxon>Lasiosphaeriaceae</taxon>
        <taxon>Lasiosphaeria</taxon>
    </lineage>
</organism>
<dbReference type="InterPro" id="IPR046341">
    <property type="entry name" value="SET_dom_sf"/>
</dbReference>
<gene>
    <name evidence="1" type="ORF">B0T25DRAFT_225720</name>
</gene>
<evidence type="ECO:0008006" key="3">
    <source>
        <dbReference type="Google" id="ProtNLM"/>
    </source>
</evidence>
<reference evidence="1" key="1">
    <citation type="journal article" date="2023" name="Mol. Phylogenet. Evol.">
        <title>Genome-scale phylogeny and comparative genomics of the fungal order Sordariales.</title>
        <authorList>
            <person name="Hensen N."/>
            <person name="Bonometti L."/>
            <person name="Westerberg I."/>
            <person name="Brannstrom I.O."/>
            <person name="Guillou S."/>
            <person name="Cros-Aarteil S."/>
            <person name="Calhoun S."/>
            <person name="Haridas S."/>
            <person name="Kuo A."/>
            <person name="Mondo S."/>
            <person name="Pangilinan J."/>
            <person name="Riley R."/>
            <person name="LaButti K."/>
            <person name="Andreopoulos B."/>
            <person name="Lipzen A."/>
            <person name="Chen C."/>
            <person name="Yan M."/>
            <person name="Daum C."/>
            <person name="Ng V."/>
            <person name="Clum A."/>
            <person name="Steindorff A."/>
            <person name="Ohm R.A."/>
            <person name="Martin F."/>
            <person name="Silar P."/>
            <person name="Natvig D.O."/>
            <person name="Lalanne C."/>
            <person name="Gautier V."/>
            <person name="Ament-Velasquez S.L."/>
            <person name="Kruys A."/>
            <person name="Hutchinson M.I."/>
            <person name="Powell A.J."/>
            <person name="Barry K."/>
            <person name="Miller A.N."/>
            <person name="Grigoriev I.V."/>
            <person name="Debuchy R."/>
            <person name="Gladieux P."/>
            <person name="Hiltunen Thoren M."/>
            <person name="Johannesson H."/>
        </authorList>
    </citation>
    <scope>NUCLEOTIDE SEQUENCE</scope>
    <source>
        <strain evidence="1">CBS 955.72</strain>
    </source>
</reference>
<dbReference type="Proteomes" id="UP001275084">
    <property type="component" value="Unassembled WGS sequence"/>
</dbReference>
<name>A0AAJ0MBI3_9PEZI</name>
<dbReference type="GO" id="GO:0005634">
    <property type="term" value="C:nucleus"/>
    <property type="evidence" value="ECO:0007669"/>
    <property type="project" value="TreeGrafter"/>
</dbReference>
<dbReference type="EMBL" id="JAUIQD010000005">
    <property type="protein sequence ID" value="KAK3348581.1"/>
    <property type="molecule type" value="Genomic_DNA"/>
</dbReference>
<keyword evidence="2" id="KW-1185">Reference proteome</keyword>
<accession>A0AAJ0MBI3</accession>
<evidence type="ECO:0000313" key="1">
    <source>
        <dbReference type="EMBL" id="KAK3348581.1"/>
    </source>
</evidence>
<evidence type="ECO:0000313" key="2">
    <source>
        <dbReference type="Proteomes" id="UP001275084"/>
    </source>
</evidence>
<dbReference type="PANTHER" id="PTHR13271:SF146">
    <property type="entry name" value="SET DOMAIN-CONTAINING PROTEIN"/>
    <property type="match status" value="1"/>
</dbReference>
<dbReference type="InterPro" id="IPR044432">
    <property type="entry name" value="Set10/Efm1_SET"/>
</dbReference>
<reference evidence="1" key="2">
    <citation type="submission" date="2023-06" db="EMBL/GenBank/DDBJ databases">
        <authorList>
            <consortium name="Lawrence Berkeley National Laboratory"/>
            <person name="Haridas S."/>
            <person name="Hensen N."/>
            <person name="Bonometti L."/>
            <person name="Westerberg I."/>
            <person name="Brannstrom I.O."/>
            <person name="Guillou S."/>
            <person name="Cros-Aarteil S."/>
            <person name="Calhoun S."/>
            <person name="Kuo A."/>
            <person name="Mondo S."/>
            <person name="Pangilinan J."/>
            <person name="Riley R."/>
            <person name="Labutti K."/>
            <person name="Andreopoulos B."/>
            <person name="Lipzen A."/>
            <person name="Chen C."/>
            <person name="Yanf M."/>
            <person name="Daum C."/>
            <person name="Ng V."/>
            <person name="Clum A."/>
            <person name="Steindorff A."/>
            <person name="Ohm R."/>
            <person name="Martin F."/>
            <person name="Silar P."/>
            <person name="Natvig D."/>
            <person name="Lalanne C."/>
            <person name="Gautier V."/>
            <person name="Ament-Velasquez S.L."/>
            <person name="Kruys A."/>
            <person name="Hutchinson M.I."/>
            <person name="Powell A.J."/>
            <person name="Barry K."/>
            <person name="Miller A.N."/>
            <person name="Grigoriev I.V."/>
            <person name="Debuchy R."/>
            <person name="Gladieux P."/>
            <person name="Thoren M.H."/>
            <person name="Johannesson H."/>
        </authorList>
    </citation>
    <scope>NUCLEOTIDE SEQUENCE</scope>
    <source>
        <strain evidence="1">CBS 955.72</strain>
    </source>
</reference>
<protein>
    <recommendedName>
        <fullName evidence="3">SET domain-containing protein</fullName>
    </recommendedName>
</protein>
<comment type="caution">
    <text evidence="1">The sequence shown here is derived from an EMBL/GenBank/DDBJ whole genome shotgun (WGS) entry which is preliminary data.</text>
</comment>
<dbReference type="CDD" id="cd19180">
    <property type="entry name" value="SET_SpSET10-like"/>
    <property type="match status" value="1"/>
</dbReference>